<keyword evidence="4" id="KW-0134">Cell wall</keyword>
<dbReference type="PROSITE" id="PS00502">
    <property type="entry name" value="POLYGALACTURONASE"/>
    <property type="match status" value="1"/>
</dbReference>
<keyword evidence="6 13" id="KW-0378">Hydrolase</keyword>
<reference evidence="16 17" key="1">
    <citation type="submission" date="2019-06" db="EMBL/GenBank/DDBJ databases">
        <title>WGS assembly of Gossypium darwinii.</title>
        <authorList>
            <person name="Chen Z.J."/>
            <person name="Sreedasyam A."/>
            <person name="Ando A."/>
            <person name="Song Q."/>
            <person name="De L."/>
            <person name="Hulse-Kemp A."/>
            <person name="Ding M."/>
            <person name="Ye W."/>
            <person name="Kirkbride R."/>
            <person name="Jenkins J."/>
            <person name="Plott C."/>
            <person name="Lovell J."/>
            <person name="Lin Y.-M."/>
            <person name="Vaughn R."/>
            <person name="Liu B."/>
            <person name="Li W."/>
            <person name="Simpson S."/>
            <person name="Scheffler B."/>
            <person name="Saski C."/>
            <person name="Grover C."/>
            <person name="Hu G."/>
            <person name="Conover J."/>
            <person name="Carlson J."/>
            <person name="Shu S."/>
            <person name="Boston L."/>
            <person name="Williams M."/>
            <person name="Peterson D."/>
            <person name="Mcgee K."/>
            <person name="Jones D."/>
            <person name="Wendel J."/>
            <person name="Stelly D."/>
            <person name="Grimwood J."/>
            <person name="Schmutz J."/>
        </authorList>
    </citation>
    <scope>NUCLEOTIDE SEQUENCE [LARGE SCALE GENOMIC DNA]</scope>
    <source>
        <strain evidence="16">1808015.09</strain>
    </source>
</reference>
<dbReference type="GO" id="GO:0071555">
    <property type="term" value="P:cell wall organization"/>
    <property type="evidence" value="ECO:0007669"/>
    <property type="project" value="UniProtKB-KW"/>
</dbReference>
<evidence type="ECO:0000256" key="3">
    <source>
        <dbReference type="ARBA" id="ARBA00012736"/>
    </source>
</evidence>
<keyword evidence="15" id="KW-0732">Signal</keyword>
<evidence type="ECO:0000256" key="7">
    <source>
        <dbReference type="ARBA" id="ARBA00023295"/>
    </source>
</evidence>
<comment type="similarity">
    <text evidence="2 13">Belongs to the glycosyl hydrolase 28 family.</text>
</comment>
<evidence type="ECO:0000256" key="1">
    <source>
        <dbReference type="ARBA" id="ARBA00004191"/>
    </source>
</evidence>
<dbReference type="Pfam" id="PF00295">
    <property type="entry name" value="Glyco_hydro_28"/>
    <property type="match status" value="1"/>
</dbReference>
<dbReference type="AlphaFoldDB" id="A0A5D2FV85"/>
<dbReference type="EMBL" id="CM017694">
    <property type="protein sequence ID" value="TYH09502.1"/>
    <property type="molecule type" value="Genomic_DNA"/>
</dbReference>
<evidence type="ECO:0000256" key="2">
    <source>
        <dbReference type="ARBA" id="ARBA00008834"/>
    </source>
</evidence>
<name>A0A5D2FV85_GOSDA</name>
<organism evidence="16 17">
    <name type="scientific">Gossypium darwinii</name>
    <name type="common">Darwin's cotton</name>
    <name type="synonym">Gossypium barbadense var. darwinii</name>
    <dbReference type="NCBI Taxonomy" id="34276"/>
    <lineage>
        <taxon>Eukaryota</taxon>
        <taxon>Viridiplantae</taxon>
        <taxon>Streptophyta</taxon>
        <taxon>Embryophyta</taxon>
        <taxon>Tracheophyta</taxon>
        <taxon>Spermatophyta</taxon>
        <taxon>Magnoliopsida</taxon>
        <taxon>eudicotyledons</taxon>
        <taxon>Gunneridae</taxon>
        <taxon>Pentapetalae</taxon>
        <taxon>rosids</taxon>
        <taxon>malvids</taxon>
        <taxon>Malvales</taxon>
        <taxon>Malvaceae</taxon>
        <taxon>Malvoideae</taxon>
        <taxon>Gossypium</taxon>
    </lineage>
</organism>
<keyword evidence="5" id="KW-0964">Secreted</keyword>
<comment type="catalytic activity">
    <reaction evidence="9">
        <text>(1,4-alpha-D-galacturonosyl)n+m + H2O = (1,4-alpha-D-galacturonosyl)n + (1,4-alpha-D-galacturonosyl)m.</text>
        <dbReference type="EC" id="3.2.1.15"/>
    </reaction>
</comment>
<dbReference type="InterPro" id="IPR011050">
    <property type="entry name" value="Pectin_lyase_fold/virulence"/>
</dbReference>
<keyword evidence="8" id="KW-0961">Cell wall biogenesis/degradation</keyword>
<gene>
    <name evidence="16" type="ORF">ES288_A07G101400v1</name>
</gene>
<feature type="signal peptide" evidence="15">
    <location>
        <begin position="1"/>
        <end position="24"/>
    </location>
</feature>
<comment type="function">
    <text evidence="10">May function in the depolymerization of the pectin in its walls during pollen tube elongation, or in that of the pistil during pollination.</text>
</comment>
<evidence type="ECO:0000256" key="13">
    <source>
        <dbReference type="RuleBase" id="RU361169"/>
    </source>
</evidence>
<feature type="active site" evidence="12">
    <location>
        <position position="256"/>
    </location>
</feature>
<dbReference type="SUPFAM" id="SSF51126">
    <property type="entry name" value="Pectin lyase-like"/>
    <property type="match status" value="1"/>
</dbReference>
<evidence type="ECO:0000313" key="17">
    <source>
        <dbReference type="Proteomes" id="UP000323506"/>
    </source>
</evidence>
<comment type="subcellular location">
    <subcellularLocation>
        <location evidence="1">Secreted</location>
        <location evidence="1">Cell wall</location>
    </subcellularLocation>
</comment>
<evidence type="ECO:0000313" key="16">
    <source>
        <dbReference type="EMBL" id="TYH09502.1"/>
    </source>
</evidence>
<dbReference type="InterPro" id="IPR012334">
    <property type="entry name" value="Pectin_lyas_fold"/>
</dbReference>
<dbReference type="PANTHER" id="PTHR31375">
    <property type="match status" value="1"/>
</dbReference>
<evidence type="ECO:0000256" key="5">
    <source>
        <dbReference type="ARBA" id="ARBA00022525"/>
    </source>
</evidence>
<keyword evidence="7 13" id="KW-0326">Glycosidase</keyword>
<evidence type="ECO:0000256" key="15">
    <source>
        <dbReference type="SAM" id="SignalP"/>
    </source>
</evidence>
<feature type="chain" id="PRO_5022946949" description="Polygalacturonase" evidence="15">
    <location>
        <begin position="25"/>
        <end position="420"/>
    </location>
</feature>
<evidence type="ECO:0000256" key="9">
    <source>
        <dbReference type="ARBA" id="ARBA00034074"/>
    </source>
</evidence>
<dbReference type="FunFam" id="2.160.20.10:FF:000004">
    <property type="entry name" value="Pectin lyase-like superfamily protein"/>
    <property type="match status" value="1"/>
</dbReference>
<evidence type="ECO:0000256" key="10">
    <source>
        <dbReference type="ARBA" id="ARBA00060133"/>
    </source>
</evidence>
<proteinExistence type="inferred from homology"/>
<evidence type="ECO:0000256" key="6">
    <source>
        <dbReference type="ARBA" id="ARBA00022801"/>
    </source>
</evidence>
<accession>A0A5D2FV85</accession>
<dbReference type="Proteomes" id="UP000323506">
    <property type="component" value="Chromosome A07"/>
</dbReference>
<sequence>MALQFNFISSMLIILLLTISSAKAQEAGGVGGRGGGDGGVIDVVAKFGAKADEKTDLSKPLLDAWKEACASTSPEKIVIPKGTYFLSTATLDGPCKAPIELQVEGIVKAPADPGAFKEPKWIAFNRIENFKLSGGGVFDGQGTIAYKREGCDKHNFCGSLPINLRFDFLTNAMIQGVTTKDSKQFHVNVLGCKNITFEHFIVSAPGESPNTDGIHIGRSDGVNVLNTEIKTGDDCVSIGDGSKNLVINGVTCGPGHGISIGSLGLFKNEEPVDGVTVKNCTLTNTSNGVRIKSWPGAEPGTCSNIHFEDITVTNVSSPIIIDQKYCPWNKCKINEESKVKLSNISFKNIHGTSALPEAVKIICSATLPCENVELIDIEIMHSGPTGPAVSQCSNVKPKVSGKQNPTACSAPVPANPTSTS</sequence>
<dbReference type="EC" id="3.2.1.15" evidence="3"/>
<evidence type="ECO:0000256" key="4">
    <source>
        <dbReference type="ARBA" id="ARBA00022512"/>
    </source>
</evidence>
<evidence type="ECO:0000256" key="8">
    <source>
        <dbReference type="ARBA" id="ARBA00023316"/>
    </source>
</evidence>
<keyword evidence="17" id="KW-1185">Reference proteome</keyword>
<dbReference type="GO" id="GO:0004650">
    <property type="term" value="F:polygalacturonase activity"/>
    <property type="evidence" value="ECO:0007669"/>
    <property type="project" value="UniProtKB-EC"/>
</dbReference>
<dbReference type="Gene3D" id="2.160.20.10">
    <property type="entry name" value="Single-stranded right-handed beta-helix, Pectin lyase-like"/>
    <property type="match status" value="1"/>
</dbReference>
<evidence type="ECO:0000256" key="12">
    <source>
        <dbReference type="PROSITE-ProRule" id="PRU10052"/>
    </source>
</evidence>
<feature type="region of interest" description="Disordered" evidence="14">
    <location>
        <begin position="396"/>
        <end position="420"/>
    </location>
</feature>
<dbReference type="InterPro" id="IPR000743">
    <property type="entry name" value="Glyco_hydro_28"/>
</dbReference>
<evidence type="ECO:0000256" key="14">
    <source>
        <dbReference type="SAM" id="MobiDB-lite"/>
    </source>
</evidence>
<protein>
    <recommendedName>
        <fullName evidence="11">Polygalacturonase</fullName>
        <ecNumber evidence="3">3.2.1.15</ecNumber>
    </recommendedName>
</protein>
<dbReference type="SMART" id="SM00710">
    <property type="entry name" value="PbH1"/>
    <property type="match status" value="5"/>
</dbReference>
<dbReference type="InterPro" id="IPR006626">
    <property type="entry name" value="PbH1"/>
</dbReference>
<dbReference type="GO" id="GO:0005975">
    <property type="term" value="P:carbohydrate metabolic process"/>
    <property type="evidence" value="ECO:0007669"/>
    <property type="project" value="InterPro"/>
</dbReference>
<evidence type="ECO:0000256" key="11">
    <source>
        <dbReference type="ARBA" id="ARBA00070098"/>
    </source>
</evidence>